<name>A0A075HSW5_9ARCH</name>
<protein>
    <submittedName>
        <fullName evidence="1">Uncharacterized protein</fullName>
    </submittedName>
</protein>
<dbReference type="EMBL" id="KF901114">
    <property type="protein sequence ID" value="AIF18575.1"/>
    <property type="molecule type" value="Genomic_DNA"/>
</dbReference>
<reference evidence="1" key="1">
    <citation type="journal article" date="2014" name="Genome Biol. Evol.">
        <title>Pangenome evidence for extensive interdomain horizontal transfer affecting lineage core and shell genes in uncultured planktonic thaumarchaeota and euryarchaeota.</title>
        <authorList>
            <person name="Deschamps P."/>
            <person name="Zivanovic Y."/>
            <person name="Moreira D."/>
            <person name="Rodriguez-Valera F."/>
            <person name="Lopez-Garcia P."/>
        </authorList>
    </citation>
    <scope>NUCLEOTIDE SEQUENCE</scope>
</reference>
<accession>A0A075HSW5</accession>
<dbReference type="AlphaFoldDB" id="A0A075HSW5"/>
<evidence type="ECO:0000313" key="1">
    <source>
        <dbReference type="EMBL" id="AIF18575.1"/>
    </source>
</evidence>
<proteinExistence type="predicted"/>
<organism evidence="1">
    <name type="scientific">uncultured marine thaumarchaeote KM3_83_E04</name>
    <dbReference type="NCBI Taxonomy" id="1456308"/>
    <lineage>
        <taxon>Archaea</taxon>
        <taxon>Nitrososphaerota</taxon>
        <taxon>environmental samples</taxon>
    </lineage>
</organism>
<sequence>MVKSYNFETLYKICFYNFCLDVKNLLEKIAVKDYPVGMGGCRNNNHGYDCCEYDITVFDGKKQKESILEYDGIFYQIYHGSLTETSPDILLQYHNMTILYDEQWELRILLAKIKEKKEQIFNSYVKNCLIEAGICITKAKNKLGTDTYTSSWLKSGAYFIADAISVINFQRPSPTHMLKFLREFDKSKINEFILVVTESIGIERATPSLLSRMSTSTMGFSDMIEENLHSKIIGQKSHYLKNHSLLSDCYFYLGYVTRNNFIKIQNLHRKPELIHILKTAFDLESDSAKIESQADKLQQATNSLLSLLHK</sequence>